<gene>
    <name evidence="2" type="ORF">MAM_03673</name>
</gene>
<feature type="compositionally biased region" description="Low complexity" evidence="1">
    <location>
        <begin position="234"/>
        <end position="244"/>
    </location>
</feature>
<feature type="region of interest" description="Disordered" evidence="1">
    <location>
        <begin position="1"/>
        <end position="72"/>
    </location>
</feature>
<reference evidence="2 3" key="1">
    <citation type="journal article" date="2014" name="Proc. Natl. Acad. Sci. U.S.A.">
        <title>Trajectory and genomic determinants of fungal-pathogen speciation and host adaptation.</title>
        <authorList>
            <person name="Hu X."/>
            <person name="Xiao G."/>
            <person name="Zheng P."/>
            <person name="Shang Y."/>
            <person name="Su Y."/>
            <person name="Zhang X."/>
            <person name="Liu X."/>
            <person name="Zhan S."/>
            <person name="St Leger R.J."/>
            <person name="Wang C."/>
        </authorList>
    </citation>
    <scope>NUCLEOTIDE SEQUENCE [LARGE SCALE GENOMIC DNA]</scope>
    <source>
        <strain evidence="2 3">ARSEF 1941</strain>
    </source>
</reference>
<keyword evidence="3" id="KW-1185">Reference proteome</keyword>
<dbReference type="STRING" id="1081103.A0A0B2WY74"/>
<dbReference type="GeneID" id="63738128"/>
<feature type="compositionally biased region" description="Basic and acidic residues" evidence="1">
    <location>
        <begin position="1"/>
        <end position="10"/>
    </location>
</feature>
<evidence type="ECO:0000313" key="2">
    <source>
        <dbReference type="EMBL" id="KHN98549.1"/>
    </source>
</evidence>
<dbReference type="AlphaFoldDB" id="A0A0B2WY74"/>
<feature type="region of interest" description="Disordered" evidence="1">
    <location>
        <begin position="186"/>
        <end position="214"/>
    </location>
</feature>
<dbReference type="EMBL" id="AZHE01000007">
    <property type="protein sequence ID" value="KHN98549.1"/>
    <property type="molecule type" value="Genomic_DNA"/>
</dbReference>
<protein>
    <submittedName>
        <fullName evidence="2">Uncharacterized protein</fullName>
    </submittedName>
</protein>
<feature type="compositionally biased region" description="Low complexity" evidence="1">
    <location>
        <begin position="25"/>
        <end position="36"/>
    </location>
</feature>
<comment type="caution">
    <text evidence="2">The sequence shown here is derived from an EMBL/GenBank/DDBJ whole genome shotgun (WGS) entry which is preliminary data.</text>
</comment>
<name>A0A0B2WY74_METAS</name>
<sequence>MSSFTTERHSSTPPAPTPKGGSHDVSSVSTPTISSPRPLPHDGKTPGAASTPPPPPPPPAVSEPIPDPGEAWLPELLRDKSTQDLADVLASPALLSALALAPASAHGSTTTSRANLAAAAGAAAGDARARAAVAPAAVRHGPRAGPLLPGLAVPAAGAGRAGAGARVPGHGGELPRGRRRRAVGARGRRLDPEVQGGQGAVLPEAGEEGEVGRGEGRRVAVMQRIDGDDGGGTTTTTATTTCFT</sequence>
<feature type="region of interest" description="Disordered" evidence="1">
    <location>
        <begin position="225"/>
        <end position="244"/>
    </location>
</feature>
<evidence type="ECO:0000256" key="1">
    <source>
        <dbReference type="SAM" id="MobiDB-lite"/>
    </source>
</evidence>
<accession>A0A0B2WY74</accession>
<dbReference type="HOGENOM" id="CLU_1138216_0_0_1"/>
<organism evidence="2 3">
    <name type="scientific">Metarhizium album (strain ARSEF 1941)</name>
    <dbReference type="NCBI Taxonomy" id="1081103"/>
    <lineage>
        <taxon>Eukaryota</taxon>
        <taxon>Fungi</taxon>
        <taxon>Dikarya</taxon>
        <taxon>Ascomycota</taxon>
        <taxon>Pezizomycotina</taxon>
        <taxon>Sordariomycetes</taxon>
        <taxon>Hypocreomycetidae</taxon>
        <taxon>Hypocreales</taxon>
        <taxon>Clavicipitaceae</taxon>
        <taxon>Metarhizium</taxon>
    </lineage>
</organism>
<feature type="compositionally biased region" description="Pro residues" evidence="1">
    <location>
        <begin position="51"/>
        <end position="67"/>
    </location>
</feature>
<proteinExistence type="predicted"/>
<dbReference type="Proteomes" id="UP000030816">
    <property type="component" value="Unassembled WGS sequence"/>
</dbReference>
<evidence type="ECO:0000313" key="3">
    <source>
        <dbReference type="Proteomes" id="UP000030816"/>
    </source>
</evidence>
<dbReference type="RefSeq" id="XP_040679615.1">
    <property type="nucleotide sequence ID" value="XM_040822472.1"/>
</dbReference>